<keyword evidence="3" id="KW-1185">Reference proteome</keyword>
<name>A0A5M8B7A8_9BURK</name>
<feature type="region of interest" description="Disordered" evidence="1">
    <location>
        <begin position="128"/>
        <end position="149"/>
    </location>
</feature>
<gene>
    <name evidence="2" type="ORF">F1599_04540</name>
</gene>
<dbReference type="AlphaFoldDB" id="A0A5M8B7A8"/>
<feature type="region of interest" description="Disordered" evidence="1">
    <location>
        <begin position="205"/>
        <end position="244"/>
    </location>
</feature>
<feature type="compositionally biased region" description="Low complexity" evidence="1">
    <location>
        <begin position="229"/>
        <end position="242"/>
    </location>
</feature>
<evidence type="ECO:0000313" key="2">
    <source>
        <dbReference type="EMBL" id="KAA6129800.1"/>
    </source>
</evidence>
<dbReference type="EMBL" id="VWRN01000016">
    <property type="protein sequence ID" value="KAA6129800.1"/>
    <property type="molecule type" value="Genomic_DNA"/>
</dbReference>
<sequence>MTLSARPIPSFLPPTPRIGDPRSRAWQAPLRPRDAAQVARTAATLFLGEGSIDVTLAADRGGRLRSVFADIEREYRIGGRSCDRAPDPEAAHAALELEMGIKVLMRLSDCLGALFGAQDGVRNGVRNGVRSDVRDDAGGAAQPDVQRDAHGDHIARRAALLECAAAIADEALICRDERAVKADAAPVQRCLSICAGAGGEIRLHKFTRWQRQPERGTDRTGGTGRPDSADSALGAGADGADGPVTQATEMDACLAFRIEPWRRTVRPRRGDPRRVLLRCRIRPVRVGDARRMHEAVPIPGPGVRDRLAAGDWRGALLMLLTRLFRLPMPRRGEIAGRAQLKVYPMPRDGRAAVVVRMSGEGKRREGYRAATHGVEAVRRELEGPRCLLSALPPEPEPAVRDDEVRCY</sequence>
<dbReference type="Proteomes" id="UP000324324">
    <property type="component" value="Unassembled WGS sequence"/>
</dbReference>
<organism evidence="2 3">
    <name type="scientific">Cupriavidus cauae</name>
    <dbReference type="NCBI Taxonomy" id="2608999"/>
    <lineage>
        <taxon>Bacteria</taxon>
        <taxon>Pseudomonadati</taxon>
        <taxon>Pseudomonadota</taxon>
        <taxon>Betaproteobacteria</taxon>
        <taxon>Burkholderiales</taxon>
        <taxon>Burkholderiaceae</taxon>
        <taxon>Cupriavidus</taxon>
    </lineage>
</organism>
<evidence type="ECO:0000256" key="1">
    <source>
        <dbReference type="SAM" id="MobiDB-lite"/>
    </source>
</evidence>
<protein>
    <submittedName>
        <fullName evidence="2">Uncharacterized protein</fullName>
    </submittedName>
</protein>
<reference evidence="2 3" key="1">
    <citation type="submission" date="2019-09" db="EMBL/GenBank/DDBJ databases">
        <title>Isolation of a novel species in the genus Cupriavidus from patients with sepsis using whole genome sequencing.</title>
        <authorList>
            <person name="Kweon O.J."/>
            <person name="Lee M.-K."/>
        </authorList>
    </citation>
    <scope>NUCLEOTIDE SEQUENCE [LARGE SCALE GENOMIC DNA]</scope>
    <source>
        <strain evidence="2 3">MKL-01</strain>
    </source>
</reference>
<evidence type="ECO:0000313" key="3">
    <source>
        <dbReference type="Proteomes" id="UP000324324"/>
    </source>
</evidence>
<accession>A0A5M8B7A8</accession>
<feature type="region of interest" description="Disordered" evidence="1">
    <location>
        <begin position="1"/>
        <end position="31"/>
    </location>
</feature>
<comment type="caution">
    <text evidence="2">The sequence shown here is derived from an EMBL/GenBank/DDBJ whole genome shotgun (WGS) entry which is preliminary data.</text>
</comment>
<dbReference type="RefSeq" id="WP_150082331.1">
    <property type="nucleotide sequence ID" value="NZ_VWRN01000016.1"/>
</dbReference>
<proteinExistence type="predicted"/>